<feature type="compositionally biased region" description="Polar residues" evidence="1">
    <location>
        <begin position="401"/>
        <end position="412"/>
    </location>
</feature>
<feature type="compositionally biased region" description="Basic and acidic residues" evidence="1">
    <location>
        <begin position="910"/>
        <end position="927"/>
    </location>
</feature>
<dbReference type="EMBL" id="CZPT02001721">
    <property type="protein sequence ID" value="SCU71747.1"/>
    <property type="molecule type" value="Genomic_DNA"/>
</dbReference>
<dbReference type="Proteomes" id="UP000195570">
    <property type="component" value="Unassembled WGS sequence"/>
</dbReference>
<feature type="region of interest" description="Disordered" evidence="1">
    <location>
        <begin position="568"/>
        <end position="636"/>
    </location>
</feature>
<comment type="caution">
    <text evidence="2">The sequence shown here is derived from an EMBL/GenBank/DDBJ whole genome shotgun (WGS) entry which is preliminary data.</text>
</comment>
<evidence type="ECO:0000256" key="1">
    <source>
        <dbReference type="SAM" id="MobiDB-lite"/>
    </source>
</evidence>
<feature type="region of interest" description="Disordered" evidence="1">
    <location>
        <begin position="955"/>
        <end position="984"/>
    </location>
</feature>
<dbReference type="GeneID" id="92377268"/>
<evidence type="ECO:0000313" key="2">
    <source>
        <dbReference type="EMBL" id="SCU71747.1"/>
    </source>
</evidence>
<organism evidence="2 3">
    <name type="scientific">Trypanosoma equiperdum</name>
    <dbReference type="NCBI Taxonomy" id="5694"/>
    <lineage>
        <taxon>Eukaryota</taxon>
        <taxon>Discoba</taxon>
        <taxon>Euglenozoa</taxon>
        <taxon>Kinetoplastea</taxon>
        <taxon>Metakinetoplastina</taxon>
        <taxon>Trypanosomatida</taxon>
        <taxon>Trypanosomatidae</taxon>
        <taxon>Trypanosoma</taxon>
    </lineage>
</organism>
<feature type="compositionally biased region" description="Low complexity" evidence="1">
    <location>
        <begin position="819"/>
        <end position="828"/>
    </location>
</feature>
<proteinExistence type="predicted"/>
<feature type="region of interest" description="Disordered" evidence="1">
    <location>
        <begin position="882"/>
        <end position="937"/>
    </location>
</feature>
<dbReference type="AlphaFoldDB" id="A0A1G4IH32"/>
<gene>
    <name evidence="2" type="ORF">TEOVI_000332800</name>
</gene>
<feature type="region of interest" description="Disordered" evidence="1">
    <location>
        <begin position="383"/>
        <end position="433"/>
    </location>
</feature>
<protein>
    <submittedName>
        <fullName evidence="2">Uncharacterized protein</fullName>
    </submittedName>
</protein>
<evidence type="ECO:0000313" key="3">
    <source>
        <dbReference type="Proteomes" id="UP000195570"/>
    </source>
</evidence>
<name>A0A1G4IH32_TRYEQ</name>
<keyword evidence="3" id="KW-1185">Reference proteome</keyword>
<reference evidence="2" key="1">
    <citation type="submission" date="2016-09" db="EMBL/GenBank/DDBJ databases">
        <authorList>
            <person name="Hebert L."/>
            <person name="Moumen B."/>
        </authorList>
    </citation>
    <scope>NUCLEOTIDE SEQUENCE [LARGE SCALE GENOMIC DNA]</scope>
    <source>
        <strain evidence="2">OVI</strain>
    </source>
</reference>
<dbReference type="RefSeq" id="XP_067082349.1">
    <property type="nucleotide sequence ID" value="XM_067226248.1"/>
</dbReference>
<feature type="compositionally biased region" description="Gly residues" evidence="1">
    <location>
        <begin position="886"/>
        <end position="899"/>
    </location>
</feature>
<feature type="region of interest" description="Disordered" evidence="1">
    <location>
        <begin position="808"/>
        <end position="828"/>
    </location>
</feature>
<dbReference type="VEuPathDB" id="TriTrypDB:TEOVI_000332800"/>
<sequence>MSGRLSSCELPEPRRSEIMSAAGRRSQLALAVNRTLDRKSLFYTSSNTHNTAVDAAGISRISGINEHKLDTCTNNTIRDVVKCAINRGSGITDSATAVRALSVLPSETLMSSSRPSELLSHCPLSGSLRERGADPLRSMQPTSQLSFMTCSSAGPRISAGKRVSAPPRVEPTVSCRISTMQISPRLSCIADRSGAVARSDIAVGGRSALVGVHSPQPRVINSGRVAYGTYTRRSTENDGVAPARCAPAISSTSSSARIAAIRSEKSVLPPAAIATTTATPTKTTPVTPVSASSSASIHFAVSRTAAPRNGAAADNSGSGTRAAPDVSAFRNSRLSDHEGAQQLISPEKQARDADGCTGAKGVSRRLSFDDGAVKMGSNSLDFSKDSTKASSRVNGADKPEQTTVSLSANTQQWREESRTTLTPVRRPTAPPTFISTLDPCPVNVNEGVVTTTKSSADEVVLGKHVQENDVRAHGRERQTVNVSRLHSYAGAPVHETGQKPFIRESVCGTDSDRSQSNVVSSRISQGDIRFCSALRPKFDMCSGRYGDKVAQVKMSRCHSAGSRLLPASRESGGTLFNDERNTSFGARSRARASDQVGCNSHKEANGSSHAASLVSTTAGGRLERAERRPIPPASQWKGTCFPASLTAVDRASGSNTYAATTAKRASSTDAQTSEGCGAFLRGLKLASSGAADSMEPQVIPPTFSKDTETTLTFTRCVTEFCTTILQERDRRHDAEAGAEVKACHPTRKSGSMDVTSLCFSRCASGRIVPQSREWPRRADPTSQKRLSCPSVPLRRSATAPSWRCRMSTREETTCPIRAPSPTNTTTSSTASVLLRVRNVLDERRARIQASLQEWRNGTSEAGGNAAKAVVLARVDQSNHQQLKFNRGGGSGSGSSGGCYGISSSNTPGEMTERVDKSHERSEEEEHTPLQAPLHGDESHMQQKRYVLLASESVASPKRINSSDHHGTDDSEGNDTNHISVGGDAVRRGEQHVDCDNCVSDGYEADYCDDDDDGDCDESSHSDEDPWWFFEYFWSGPAIVVVPPAFVPPLNFAKLLIPDDGTALKKYAIPLPTPMPLSPTRANRTVPTDFVAPPAFNPPHSSAACSGSRRRRLAEVKQTETSVEAKRERGVSVKILLLETAERRSRRLRHQEEIASRWALQEQRAEELRCQGL</sequence>
<accession>A0A1G4IH32</accession>
<feature type="compositionally biased region" description="Polar residues" evidence="1">
    <location>
        <begin position="605"/>
        <end position="618"/>
    </location>
</feature>